<comment type="caution">
    <text evidence="7">The sequence shown here is derived from an EMBL/GenBank/DDBJ whole genome shotgun (WGS) entry which is preliminary data.</text>
</comment>
<dbReference type="Gene3D" id="3.40.50.10310">
    <property type="entry name" value="Creatininase"/>
    <property type="match status" value="1"/>
</dbReference>
<gene>
    <name evidence="7" type="ORF">E3202_04855</name>
</gene>
<sequence>MRVSNWKKPRNRYAANATLLLLTSGMLLTGALTAQAQSSTPLADTPACSGPGAKVALECRTWTEIDAALKQGMHTVILPVGGTEQSGPYMAVGKHNRRAELLADRIAETLDRQGIATLVAPVIRYVPEGGTSPRTSHMRFAGTLSIPPEVFVRLVEGAAESLKAQGFTTIVLLGDHGGTQGALAQAAQALNRRWRGTRAHVFYVPGYYRVIPGAYADWLKRQGHGAEVGLHAELSDTALMLAADPSLVRQQALAAAPQKPGTAQGVYGGDPRHATAALGQRGLEMQVGEAVQAITAFERAAP</sequence>
<keyword evidence="3" id="KW-0378">Hydrolase</keyword>
<reference evidence="7 8" key="1">
    <citation type="submission" date="2019-03" db="EMBL/GenBank/DDBJ databases">
        <title>The complete genome sequence of Neokomagataea sp. Jb2 NBRC113641.</title>
        <authorList>
            <person name="Chua K.-O."/>
            <person name="Chan K.-G."/>
            <person name="See-Too W.-S."/>
        </authorList>
    </citation>
    <scope>NUCLEOTIDE SEQUENCE [LARGE SCALE GENOMIC DNA]</scope>
    <source>
        <strain evidence="7 8">Jb2</strain>
    </source>
</reference>
<dbReference type="InterPro" id="IPR024087">
    <property type="entry name" value="Creatininase-like_sf"/>
</dbReference>
<dbReference type="EMBL" id="SORZ01000002">
    <property type="protein sequence ID" value="TPW33921.1"/>
    <property type="molecule type" value="Genomic_DNA"/>
</dbReference>
<dbReference type="Proteomes" id="UP000315037">
    <property type="component" value="Unassembled WGS sequence"/>
</dbReference>
<dbReference type="AlphaFoldDB" id="A0A506UKP6"/>
<accession>A0A506UKP6</accession>
<feature type="signal peptide" evidence="6">
    <location>
        <begin position="1"/>
        <end position="36"/>
    </location>
</feature>
<dbReference type="PANTHER" id="PTHR35005">
    <property type="entry name" value="3-DEHYDRO-SCYLLO-INOSOSE HYDROLASE"/>
    <property type="match status" value="1"/>
</dbReference>
<evidence type="ECO:0000256" key="6">
    <source>
        <dbReference type="SAM" id="SignalP"/>
    </source>
</evidence>
<name>A0A506UKP6_9PROT</name>
<keyword evidence="2" id="KW-0479">Metal-binding</keyword>
<dbReference type="GO" id="GO:0046872">
    <property type="term" value="F:metal ion binding"/>
    <property type="evidence" value="ECO:0007669"/>
    <property type="project" value="UniProtKB-KW"/>
</dbReference>
<dbReference type="PANTHER" id="PTHR35005:SF1">
    <property type="entry name" value="2-AMINO-5-FORMYLAMINO-6-RIBOSYLAMINOPYRIMIDIN-4(3H)-ONE 5'-MONOPHOSPHATE DEFORMYLASE"/>
    <property type="match status" value="1"/>
</dbReference>
<dbReference type="GO" id="GO:0016811">
    <property type="term" value="F:hydrolase activity, acting on carbon-nitrogen (but not peptide) bonds, in linear amides"/>
    <property type="evidence" value="ECO:0007669"/>
    <property type="project" value="TreeGrafter"/>
</dbReference>
<organism evidence="7 8">
    <name type="scientific">Oecophyllibacter saccharovorans</name>
    <dbReference type="NCBI Taxonomy" id="2558360"/>
    <lineage>
        <taxon>Bacteria</taxon>
        <taxon>Pseudomonadati</taxon>
        <taxon>Pseudomonadota</taxon>
        <taxon>Alphaproteobacteria</taxon>
        <taxon>Acetobacterales</taxon>
        <taxon>Acetobacteraceae</taxon>
        <taxon>Oecophyllibacter</taxon>
    </lineage>
</organism>
<dbReference type="InterPro" id="IPR003785">
    <property type="entry name" value="Creatininase/forma_Hydrolase"/>
</dbReference>
<evidence type="ECO:0000256" key="3">
    <source>
        <dbReference type="ARBA" id="ARBA00022801"/>
    </source>
</evidence>
<evidence type="ECO:0000313" key="7">
    <source>
        <dbReference type="EMBL" id="TPW33921.1"/>
    </source>
</evidence>
<feature type="chain" id="PRO_5021367167" evidence="6">
    <location>
        <begin position="37"/>
        <end position="302"/>
    </location>
</feature>
<evidence type="ECO:0000256" key="5">
    <source>
        <dbReference type="ARBA" id="ARBA00024029"/>
    </source>
</evidence>
<keyword evidence="8" id="KW-1185">Reference proteome</keyword>
<comment type="cofactor">
    <cofactor evidence="1">
        <name>Zn(2+)</name>
        <dbReference type="ChEBI" id="CHEBI:29105"/>
    </cofactor>
</comment>
<dbReference type="GO" id="GO:0009231">
    <property type="term" value="P:riboflavin biosynthetic process"/>
    <property type="evidence" value="ECO:0007669"/>
    <property type="project" value="TreeGrafter"/>
</dbReference>
<proteinExistence type="inferred from homology"/>
<dbReference type="Pfam" id="PF02633">
    <property type="entry name" value="Creatininase"/>
    <property type="match status" value="1"/>
</dbReference>
<evidence type="ECO:0000256" key="2">
    <source>
        <dbReference type="ARBA" id="ARBA00022723"/>
    </source>
</evidence>
<keyword evidence="4" id="KW-0862">Zinc</keyword>
<evidence type="ECO:0000313" key="8">
    <source>
        <dbReference type="Proteomes" id="UP000315037"/>
    </source>
</evidence>
<evidence type="ECO:0000256" key="1">
    <source>
        <dbReference type="ARBA" id="ARBA00001947"/>
    </source>
</evidence>
<dbReference type="SUPFAM" id="SSF102215">
    <property type="entry name" value="Creatininase"/>
    <property type="match status" value="1"/>
</dbReference>
<protein>
    <submittedName>
        <fullName evidence="7">Creatininase family protein</fullName>
    </submittedName>
</protein>
<comment type="similarity">
    <text evidence="5">Belongs to the creatininase superfamily.</text>
</comment>
<keyword evidence="6" id="KW-0732">Signal</keyword>
<evidence type="ECO:0000256" key="4">
    <source>
        <dbReference type="ARBA" id="ARBA00022833"/>
    </source>
</evidence>